<keyword evidence="2" id="KW-1185">Reference proteome</keyword>
<protein>
    <submittedName>
        <fullName evidence="1">Uncharacterized protein</fullName>
    </submittedName>
</protein>
<evidence type="ECO:0000313" key="2">
    <source>
        <dbReference type="Proteomes" id="UP001230649"/>
    </source>
</evidence>
<dbReference type="Proteomes" id="UP001230649">
    <property type="component" value="Unassembled WGS sequence"/>
</dbReference>
<organism evidence="1 2">
    <name type="scientific">Naganishia adeliensis</name>
    <dbReference type="NCBI Taxonomy" id="92952"/>
    <lineage>
        <taxon>Eukaryota</taxon>
        <taxon>Fungi</taxon>
        <taxon>Dikarya</taxon>
        <taxon>Basidiomycota</taxon>
        <taxon>Agaricomycotina</taxon>
        <taxon>Tremellomycetes</taxon>
        <taxon>Filobasidiales</taxon>
        <taxon>Filobasidiaceae</taxon>
        <taxon>Naganishia</taxon>
    </lineage>
</organism>
<comment type="caution">
    <text evidence="1">The sequence shown here is derived from an EMBL/GenBank/DDBJ whole genome shotgun (WGS) entry which is preliminary data.</text>
</comment>
<name>A0ACC2W2X1_9TREE</name>
<dbReference type="EMBL" id="JASBWS010000051">
    <property type="protein sequence ID" value="KAJ9104987.1"/>
    <property type="molecule type" value="Genomic_DNA"/>
</dbReference>
<proteinExistence type="predicted"/>
<sequence>MAGPYTLKALPQTPQVIKDDGIQETPGPVRARLAMMDKQMDQLQKEKSLLERKHKAESSALQSQLAKLQAQLKDTTGALDTSQNQLHKFESGLTSAREEIVTLKSALRDAARLREADARGEEVKATYELEMRLVKQKAGLQVAKKDLAFVELERRYAKLEARFDDVASENGRHIDEARSNARSLQAERAASAKTLKELETLQKAHSQLQRRFATEETASQTTNSKIEELQRALKDAKDALKRETERVAKVEKTVVDLRGKNEDLQKELDDLVKEDTGRNGESDEEIRALKSEIKGLKSAVNTKEADLEEAQEELEKIRNETRERDKAMRKESREKEALKDQLTNLQEENHELREKNAHILTKARAYRQQAKSLATNDAEDVEEETAPAPKQKPTQKALTAETVVKKARKERAASVESDVRSDSEPPVVAPKEKKRKQAAEPVLEDAAPAPKRRTAAVKPVYKEESSVSEDSRPNPASQVLGSRSDASNVPAKASKPAKEPTAKKTLPSTIMEESEDDAPKRTHGASTKASVGDENEAIKAPTAEKKKKRKLGALLGATTFTWDQTLNPDGPIPATLSPLKSSAGSIPRAGFAAGSRKFSSRV</sequence>
<gene>
    <name evidence="1" type="ORF">QFC20_004427</name>
</gene>
<accession>A0ACC2W2X1</accession>
<evidence type="ECO:0000313" key="1">
    <source>
        <dbReference type="EMBL" id="KAJ9104987.1"/>
    </source>
</evidence>
<reference evidence="1" key="1">
    <citation type="submission" date="2023-04" db="EMBL/GenBank/DDBJ databases">
        <title>Draft Genome sequencing of Naganishia species isolated from polar environments using Oxford Nanopore Technology.</title>
        <authorList>
            <person name="Leo P."/>
            <person name="Venkateswaran K."/>
        </authorList>
    </citation>
    <scope>NUCLEOTIDE SEQUENCE</scope>
    <source>
        <strain evidence="1">MNA-CCFEE 5262</strain>
    </source>
</reference>